<organism evidence="1 2">
    <name type="scientific">Streptomyces spectabilis</name>
    <dbReference type="NCBI Taxonomy" id="68270"/>
    <lineage>
        <taxon>Bacteria</taxon>
        <taxon>Bacillati</taxon>
        <taxon>Actinomycetota</taxon>
        <taxon>Actinomycetes</taxon>
        <taxon>Kitasatosporales</taxon>
        <taxon>Streptomycetaceae</taxon>
        <taxon>Streptomyces</taxon>
    </lineage>
</organism>
<dbReference type="EMBL" id="JACHJD010000028">
    <property type="protein sequence ID" value="MBB5109457.1"/>
    <property type="molecule type" value="Genomic_DNA"/>
</dbReference>
<sequence>MDDPSTNPFADWLLHRAHLAGYDPDARDTHDTVSILAALALDEGLNPEQTIALAHSLDVTPQEVTDAYLGEMRQRTLTQLLDHPCLAALDAHLDVIARTG</sequence>
<accession>A0A7W8B3U8</accession>
<gene>
    <name evidence="1" type="ORF">FHS40_008585</name>
</gene>
<protein>
    <submittedName>
        <fullName evidence="1">Uncharacterized protein</fullName>
    </submittedName>
</protein>
<proteinExistence type="predicted"/>
<dbReference type="Proteomes" id="UP000549009">
    <property type="component" value="Unassembled WGS sequence"/>
</dbReference>
<dbReference type="AlphaFoldDB" id="A0A7W8B3U8"/>
<reference evidence="1 2" key="1">
    <citation type="submission" date="2020-08" db="EMBL/GenBank/DDBJ databases">
        <title>Genomic Encyclopedia of Type Strains, Phase III (KMG-III): the genomes of soil and plant-associated and newly described type strains.</title>
        <authorList>
            <person name="Whitman W."/>
        </authorList>
    </citation>
    <scope>NUCLEOTIDE SEQUENCE [LARGE SCALE GENOMIC DNA]</scope>
    <source>
        <strain evidence="1 2">CECT 3146</strain>
    </source>
</reference>
<keyword evidence="2" id="KW-1185">Reference proteome</keyword>
<evidence type="ECO:0000313" key="2">
    <source>
        <dbReference type="Proteomes" id="UP000549009"/>
    </source>
</evidence>
<name>A0A7W8B3U8_STRST</name>
<comment type="caution">
    <text evidence="1">The sequence shown here is derived from an EMBL/GenBank/DDBJ whole genome shotgun (WGS) entry which is preliminary data.</text>
</comment>
<evidence type="ECO:0000313" key="1">
    <source>
        <dbReference type="EMBL" id="MBB5109457.1"/>
    </source>
</evidence>
<dbReference type="RefSeq" id="WP_184926426.1">
    <property type="nucleotide sequence ID" value="NZ_BMSQ01000033.1"/>
</dbReference>